<accession>A0A101HN04</accession>
<comment type="caution">
    <text evidence="3">The sequence shown here is derived from an EMBL/GenBank/DDBJ whole genome shotgun (WGS) entry which is preliminary data.</text>
</comment>
<dbReference type="SUPFAM" id="SSF52540">
    <property type="entry name" value="P-loop containing nucleoside triphosphate hydrolases"/>
    <property type="match status" value="1"/>
</dbReference>
<feature type="coiled-coil region" evidence="1">
    <location>
        <begin position="422"/>
        <end position="477"/>
    </location>
</feature>
<protein>
    <recommendedName>
        <fullName evidence="2">Protein CR006 P-loop domain-containing protein</fullName>
    </recommendedName>
</protein>
<feature type="domain" description="Protein CR006 P-loop" evidence="2">
    <location>
        <begin position="184"/>
        <end position="656"/>
    </location>
</feature>
<evidence type="ECO:0000313" key="3">
    <source>
        <dbReference type="EMBL" id="KUK79866.1"/>
    </source>
</evidence>
<proteinExistence type="predicted"/>
<evidence type="ECO:0000259" key="2">
    <source>
        <dbReference type="Pfam" id="PF13166"/>
    </source>
</evidence>
<keyword evidence="1" id="KW-0175">Coiled coil</keyword>
<dbReference type="AlphaFoldDB" id="A0A101HN04"/>
<dbReference type="PATRIC" id="fig|1184387.3.peg.1734"/>
<dbReference type="GO" id="GO:0006302">
    <property type="term" value="P:double-strand break repair"/>
    <property type="evidence" value="ECO:0007669"/>
    <property type="project" value="TreeGrafter"/>
</dbReference>
<sequence>MIEKVIAIKNIGRFRDCSPRGDVSFRKLTLFFAENGRGKTTLCAILRSLQTDKSEFISERKTLGSTDSAFVKIRVAGNNYTFKSNGWSSTYSDIVIFDSVFVHDNVYSGDHVEHEQKKNLYRVIVGTQGVHLARKVEELNDRLRAANTKINTEKDAASRTLPNGTTLEDYLGWQPIENIEAKIQQKNTDITNRQRALDKATEIQSKALLFKINLPAFPDDFLDILSKQLTDVIADAETRIRRQIEDHSMGNKGETWLSQGLVFVTDDKCPFCGQNIETNELIAAYKFHFNAAYTQLKQEGAELSQRVSSVIGETSLNILKETHSGNLALVEFWKQFAEISLPRFDFENVHTKYITLRDLATTLAEKKQQSPTESILPGDDFQAALEAVIDLQSSVEAYNVAVNEANIIINEQKASVQQGVDINVLKSELADLEAKKKRFETDAVQACKDYGDAVNAKTSLEQQKSTAKEQLDQYCQQILQTYQSSINTYLDQFNAGFRITNSRHLYTGGTPSSYYQIEINKNAVDLGDSRTQPGMPCFKTTLSSGDRSALALAFFLAALKQDAGIGNKIVVLDDPFTSQDRFRLTCTQQLIRQMADTAQQVIVLSHDPFFLKLIWEGYATADIKTLQMCRTGDNTIISEWDIETETKSTYMKNYSMLLDFYRERKGVLLDVTRSIRPFIEGMLRAHFPGHFQQNEWLGDFIVKIRNASNTDGLYHAQADLSEIEAINDYSKKYHHDQNPSADSEFLSEDELYGFVKRTLKLVGGC</sequence>
<gene>
    <name evidence="3" type="ORF">XD94_1281</name>
</gene>
<feature type="coiled-coil region" evidence="1">
    <location>
        <begin position="133"/>
        <end position="196"/>
    </location>
</feature>
<evidence type="ECO:0000256" key="1">
    <source>
        <dbReference type="SAM" id="Coils"/>
    </source>
</evidence>
<dbReference type="Pfam" id="PF13166">
    <property type="entry name" value="AAA_13"/>
    <property type="match status" value="1"/>
</dbReference>
<dbReference type="Gene3D" id="3.40.50.300">
    <property type="entry name" value="P-loop containing nucleotide triphosphate hydrolases"/>
    <property type="match status" value="2"/>
</dbReference>
<dbReference type="InterPro" id="IPR026866">
    <property type="entry name" value="CR006_AAA"/>
</dbReference>
<dbReference type="GO" id="GO:0000731">
    <property type="term" value="P:DNA synthesis involved in DNA repair"/>
    <property type="evidence" value="ECO:0007669"/>
    <property type="project" value="TreeGrafter"/>
</dbReference>
<evidence type="ECO:0000313" key="4">
    <source>
        <dbReference type="Proteomes" id="UP000054092"/>
    </source>
</evidence>
<name>A0A101HN04_9BACT</name>
<reference evidence="4" key="1">
    <citation type="journal article" date="2015" name="MBio">
        <title>Genome-Resolved Metagenomic Analysis Reveals Roles for Candidate Phyla and Other Microbial Community Members in Biogeochemical Transformations in Oil Reservoirs.</title>
        <authorList>
            <person name="Hu P."/>
            <person name="Tom L."/>
            <person name="Singh A."/>
            <person name="Thomas B.C."/>
            <person name="Baker B.J."/>
            <person name="Piceno Y.M."/>
            <person name="Andersen G.L."/>
            <person name="Banfield J.F."/>
        </authorList>
    </citation>
    <scope>NUCLEOTIDE SEQUENCE [LARGE SCALE GENOMIC DNA]</scope>
</reference>
<organism evidence="3 4">
    <name type="scientific">Mesotoga prima</name>
    <dbReference type="NCBI Taxonomy" id="1184387"/>
    <lineage>
        <taxon>Bacteria</taxon>
        <taxon>Thermotogati</taxon>
        <taxon>Thermotogota</taxon>
        <taxon>Thermotogae</taxon>
        <taxon>Kosmotogales</taxon>
        <taxon>Kosmotogaceae</taxon>
        <taxon>Mesotoga</taxon>
    </lineage>
</organism>
<dbReference type="Proteomes" id="UP000054092">
    <property type="component" value="Unassembled WGS sequence"/>
</dbReference>
<dbReference type="InterPro" id="IPR027417">
    <property type="entry name" value="P-loop_NTPase"/>
</dbReference>
<dbReference type="PANTHER" id="PTHR32182:SF0">
    <property type="entry name" value="DNA REPLICATION AND REPAIR PROTEIN RECF"/>
    <property type="match status" value="1"/>
</dbReference>
<dbReference type="CDD" id="cd00267">
    <property type="entry name" value="ABC_ATPase"/>
    <property type="match status" value="1"/>
</dbReference>
<dbReference type="EMBL" id="LGGP01000236">
    <property type="protein sequence ID" value="KUK79866.1"/>
    <property type="molecule type" value="Genomic_DNA"/>
</dbReference>
<dbReference type="PANTHER" id="PTHR32182">
    <property type="entry name" value="DNA REPLICATION AND REPAIR PROTEIN RECF"/>
    <property type="match status" value="1"/>
</dbReference>